<dbReference type="EMBL" id="JFHR01000040">
    <property type="protein sequence ID" value="KEQ52533.1"/>
    <property type="molecule type" value="Genomic_DNA"/>
</dbReference>
<feature type="transmembrane region" description="Helical" evidence="1">
    <location>
        <begin position="23"/>
        <end position="45"/>
    </location>
</feature>
<comment type="caution">
    <text evidence="2">The sequence shown here is derived from an EMBL/GenBank/DDBJ whole genome shotgun (WGS) entry which is preliminary data.</text>
</comment>
<name>A0A081RBG0_SPHCR</name>
<keyword evidence="1" id="KW-0472">Membrane</keyword>
<organism evidence="2 3">
    <name type="scientific">Sphingobium chlorophenolicum</name>
    <dbReference type="NCBI Taxonomy" id="46429"/>
    <lineage>
        <taxon>Bacteria</taxon>
        <taxon>Pseudomonadati</taxon>
        <taxon>Pseudomonadota</taxon>
        <taxon>Alphaproteobacteria</taxon>
        <taxon>Sphingomonadales</taxon>
        <taxon>Sphingomonadaceae</taxon>
        <taxon>Sphingobium</taxon>
    </lineage>
</organism>
<dbReference type="eggNOG" id="ENOG50312F7">
    <property type="taxonomic scope" value="Bacteria"/>
</dbReference>
<proteinExistence type="predicted"/>
<dbReference type="Proteomes" id="UP000028411">
    <property type="component" value="Unassembled WGS sequence"/>
</dbReference>
<feature type="transmembrane region" description="Helical" evidence="1">
    <location>
        <begin position="51"/>
        <end position="77"/>
    </location>
</feature>
<protein>
    <submittedName>
        <fullName evidence="2">Uncharacterized protein</fullName>
    </submittedName>
</protein>
<accession>A0A081RBG0</accession>
<dbReference type="OrthoDB" id="7391705at2"/>
<keyword evidence="1" id="KW-1133">Transmembrane helix</keyword>
<gene>
    <name evidence="2" type="ORF">BV95_03150</name>
</gene>
<evidence type="ECO:0000313" key="3">
    <source>
        <dbReference type="Proteomes" id="UP000028411"/>
    </source>
</evidence>
<dbReference type="RefSeq" id="WP_037453894.1">
    <property type="nucleotide sequence ID" value="NZ_JFHR01000040.1"/>
</dbReference>
<sequence length="99" mass="11168">MTRKQALDDPEIARTAWRRFRRIMGWMALTGALCVGAALLFLRWWAGPMPIHMIIATILGVWLTFMLGTGLMALAFLSSGTGHDEQVLDRMKDEDSMND</sequence>
<keyword evidence="1" id="KW-0812">Transmembrane</keyword>
<dbReference type="AlphaFoldDB" id="A0A081RBG0"/>
<evidence type="ECO:0000256" key="1">
    <source>
        <dbReference type="SAM" id="Phobius"/>
    </source>
</evidence>
<evidence type="ECO:0000313" key="2">
    <source>
        <dbReference type="EMBL" id="KEQ52533.1"/>
    </source>
</evidence>
<dbReference type="PATRIC" id="fig|46429.4.peg.3130"/>
<reference evidence="2 3" key="1">
    <citation type="submission" date="2014-02" db="EMBL/GenBank/DDBJ databases">
        <title>Whole genome sequence of Sphingobium chlorophenolicum NBRC 16172.</title>
        <authorList>
            <person name="Gan H.M."/>
            <person name="Gan H.Y."/>
            <person name="Chew T.H."/>
            <person name="Savka M.A."/>
        </authorList>
    </citation>
    <scope>NUCLEOTIDE SEQUENCE [LARGE SCALE GENOMIC DNA]</scope>
    <source>
        <strain evidence="2 3">NBRC 16172</strain>
    </source>
</reference>